<protein>
    <submittedName>
        <fullName evidence="1">Uncharacterized protein</fullName>
    </submittedName>
</protein>
<dbReference type="Proteomes" id="UP001321473">
    <property type="component" value="Unassembled WGS sequence"/>
</dbReference>
<dbReference type="EMBL" id="JARKHS020034054">
    <property type="protein sequence ID" value="KAK8758521.1"/>
    <property type="molecule type" value="Genomic_DNA"/>
</dbReference>
<accession>A0AAQ4D7T1</accession>
<evidence type="ECO:0000313" key="2">
    <source>
        <dbReference type="Proteomes" id="UP001321473"/>
    </source>
</evidence>
<name>A0AAQ4D7T1_AMBAM</name>
<comment type="caution">
    <text evidence="1">The sequence shown here is derived from an EMBL/GenBank/DDBJ whole genome shotgun (WGS) entry which is preliminary data.</text>
</comment>
<sequence>MTRCILRLCSALQCASPKHVSSARHGHLRSLRLPKRDARFAVWSSSTAQAPASEILRYCFVTACLLRFLVVPGVAFCSLPHRCPYSSIHASLRRRSCLSRQPRKHNFQHVVNGVKSSRSSRQLSHHLHMRRDRLGHKTSDYKML</sequence>
<organism evidence="1 2">
    <name type="scientific">Amblyomma americanum</name>
    <name type="common">Lone star tick</name>
    <dbReference type="NCBI Taxonomy" id="6943"/>
    <lineage>
        <taxon>Eukaryota</taxon>
        <taxon>Metazoa</taxon>
        <taxon>Ecdysozoa</taxon>
        <taxon>Arthropoda</taxon>
        <taxon>Chelicerata</taxon>
        <taxon>Arachnida</taxon>
        <taxon>Acari</taxon>
        <taxon>Parasitiformes</taxon>
        <taxon>Ixodida</taxon>
        <taxon>Ixodoidea</taxon>
        <taxon>Ixodidae</taxon>
        <taxon>Amblyomminae</taxon>
        <taxon>Amblyomma</taxon>
    </lineage>
</organism>
<evidence type="ECO:0000313" key="1">
    <source>
        <dbReference type="EMBL" id="KAK8758521.1"/>
    </source>
</evidence>
<reference evidence="1 2" key="1">
    <citation type="journal article" date="2023" name="Arcadia Sci">
        <title>De novo assembly of a long-read Amblyomma americanum tick genome.</title>
        <authorList>
            <person name="Chou S."/>
            <person name="Poskanzer K.E."/>
            <person name="Rollins M."/>
            <person name="Thuy-Boun P.S."/>
        </authorList>
    </citation>
    <scope>NUCLEOTIDE SEQUENCE [LARGE SCALE GENOMIC DNA]</scope>
    <source>
        <strain evidence="1">F_SG_1</strain>
        <tissue evidence="1">Salivary glands</tissue>
    </source>
</reference>
<keyword evidence="2" id="KW-1185">Reference proteome</keyword>
<gene>
    <name evidence="1" type="ORF">V5799_003847</name>
</gene>
<dbReference type="AlphaFoldDB" id="A0AAQ4D7T1"/>
<proteinExistence type="predicted"/>